<keyword evidence="3" id="KW-1185">Reference proteome</keyword>
<name>A0A2P5HQE5_DIAHE</name>
<comment type="caution">
    <text evidence="2">The sequence shown here is derived from an EMBL/GenBank/DDBJ whole genome shotgun (WGS) entry which is preliminary data.</text>
</comment>
<sequence length="201" mass="22471">MLADPTLVHGEDSGGPASSGGLQSMVIPVRSAKDNKTDTTTASTDTEEEQQTVTSPPSIMTQNLWIFIFRGLPYDTYNRRHTIFYLDSPDVEDFHITAHAQRPTEHEPYEYLEFDAEERYPMSVDFIHGRLVGRVQVDVSQPRKLLDTIASTPVGGEPDWNCGHFVYHALELLAEAGAISEEQVNETKEWMMDSILDGAIA</sequence>
<organism evidence="2 3">
    <name type="scientific">Diaporthe helianthi</name>
    <dbReference type="NCBI Taxonomy" id="158607"/>
    <lineage>
        <taxon>Eukaryota</taxon>
        <taxon>Fungi</taxon>
        <taxon>Dikarya</taxon>
        <taxon>Ascomycota</taxon>
        <taxon>Pezizomycotina</taxon>
        <taxon>Sordariomycetes</taxon>
        <taxon>Sordariomycetidae</taxon>
        <taxon>Diaporthales</taxon>
        <taxon>Diaporthaceae</taxon>
        <taxon>Diaporthe</taxon>
    </lineage>
</organism>
<dbReference type="OrthoDB" id="37659at2759"/>
<feature type="region of interest" description="Disordered" evidence="1">
    <location>
        <begin position="1"/>
        <end position="55"/>
    </location>
</feature>
<proteinExistence type="predicted"/>
<dbReference type="EMBL" id="MAVT02000994">
    <property type="protein sequence ID" value="POS72469.1"/>
    <property type="molecule type" value="Genomic_DNA"/>
</dbReference>
<dbReference type="AlphaFoldDB" id="A0A2P5HQE5"/>
<evidence type="ECO:0000313" key="3">
    <source>
        <dbReference type="Proteomes" id="UP000094444"/>
    </source>
</evidence>
<protein>
    <submittedName>
        <fullName evidence="2">Uncharacterized protein</fullName>
    </submittedName>
</protein>
<dbReference type="InParanoid" id="A0A2P5HQE5"/>
<accession>A0A2P5HQE5</accession>
<dbReference type="Proteomes" id="UP000094444">
    <property type="component" value="Unassembled WGS sequence"/>
</dbReference>
<evidence type="ECO:0000256" key="1">
    <source>
        <dbReference type="SAM" id="MobiDB-lite"/>
    </source>
</evidence>
<reference evidence="2" key="1">
    <citation type="submission" date="2017-09" db="EMBL/GenBank/DDBJ databases">
        <title>Polyketide synthases of a Diaporthe helianthi virulent isolate.</title>
        <authorList>
            <person name="Baroncelli R."/>
        </authorList>
    </citation>
    <scope>NUCLEOTIDE SEQUENCE [LARGE SCALE GENOMIC DNA]</scope>
    <source>
        <strain evidence="2">7/96</strain>
    </source>
</reference>
<gene>
    <name evidence="2" type="ORF">DHEL01_v209140</name>
</gene>
<evidence type="ECO:0000313" key="2">
    <source>
        <dbReference type="EMBL" id="POS72469.1"/>
    </source>
</evidence>